<dbReference type="PANTHER" id="PTHR42916">
    <property type="entry name" value="2-SUCCINYL-5-ENOLPYRUVYL-6-HYDROXY-3-CYCLOHEXENE-1-CARBOXYLATE SYNTHASE"/>
    <property type="match status" value="1"/>
</dbReference>
<dbReference type="GO" id="GO:0016787">
    <property type="term" value="F:hydrolase activity"/>
    <property type="evidence" value="ECO:0007669"/>
    <property type="project" value="UniProtKB-KW"/>
</dbReference>
<gene>
    <name evidence="3" type="ORF">D1639_08910</name>
</gene>
<dbReference type="Pfam" id="PF12697">
    <property type="entry name" value="Abhydrolase_6"/>
    <property type="match status" value="1"/>
</dbReference>
<dbReference type="EMBL" id="QWKH01000079">
    <property type="protein sequence ID" value="NBI35143.1"/>
    <property type="molecule type" value="Genomic_DNA"/>
</dbReference>
<accession>A0A7C9NBT8</accession>
<dbReference type="GO" id="GO:0016829">
    <property type="term" value="F:lyase activity"/>
    <property type="evidence" value="ECO:0007669"/>
    <property type="project" value="UniProtKB-KW"/>
</dbReference>
<evidence type="ECO:0000313" key="3">
    <source>
        <dbReference type="EMBL" id="NBI35143.1"/>
    </source>
</evidence>
<comment type="caution">
    <text evidence="3">The sequence shown here is derived from an EMBL/GenBank/DDBJ whole genome shotgun (WGS) entry which is preliminary data.</text>
</comment>
<dbReference type="InterPro" id="IPR029058">
    <property type="entry name" value="AB_hydrolase_fold"/>
</dbReference>
<proteinExistence type="predicted"/>
<evidence type="ECO:0000259" key="2">
    <source>
        <dbReference type="Pfam" id="PF12697"/>
    </source>
</evidence>
<feature type="domain" description="AB hydrolase-1" evidence="2">
    <location>
        <begin position="2"/>
        <end position="241"/>
    </location>
</feature>
<dbReference type="InterPro" id="IPR000073">
    <property type="entry name" value="AB_hydrolase_1"/>
</dbReference>
<keyword evidence="1" id="KW-0456">Lyase</keyword>
<dbReference type="SUPFAM" id="SSF53474">
    <property type="entry name" value="alpha/beta-Hydrolases"/>
    <property type="match status" value="1"/>
</dbReference>
<sequence>MFVLLHGFAQTPATWKPVADKLRASGYSVEAADLYAMLPECGTLDGLCDRVARLVASCAQSAPVVLVGYSMGGRVAAQTLVRHPDLPVAAVVLESAGFGPQDDAGRAALAARSAQWAERLRHEGVEPFMDWWETLPLFATQQSLPPQVRRAVRRERTSFDAEALARSLEGWGQQHQSLRSETLAALGRARDMGVSLAYVAGSLDRKYCALADLVRDAGLPTTAVSGAGHNAHLEKPDRFAELLVQVANEAEVRA</sequence>
<dbReference type="PANTHER" id="PTHR42916:SF1">
    <property type="entry name" value="PROTEIN PHYLLO, CHLOROPLASTIC"/>
    <property type="match status" value="1"/>
</dbReference>
<dbReference type="Gene3D" id="3.40.50.1820">
    <property type="entry name" value="alpha/beta hydrolase"/>
    <property type="match status" value="1"/>
</dbReference>
<name>A0A7C9NBT8_9BACT</name>
<evidence type="ECO:0000256" key="1">
    <source>
        <dbReference type="ARBA" id="ARBA00023239"/>
    </source>
</evidence>
<protein>
    <submittedName>
        <fullName evidence="3">Alpha/beta fold hydrolase</fullName>
    </submittedName>
</protein>
<reference evidence="3" key="1">
    <citation type="submission" date="2018-08" db="EMBL/GenBank/DDBJ databases">
        <title>Murine metabolic-syndrome-specific gut microbial biobank.</title>
        <authorList>
            <person name="Liu C."/>
        </authorList>
    </citation>
    <scope>NUCLEOTIDE SEQUENCE [LARGE SCALE GENOMIC DNA]</scope>
    <source>
        <strain evidence="3">Z82</strain>
    </source>
</reference>
<dbReference type="AlphaFoldDB" id="A0A7C9NBT8"/>
<organism evidence="3">
    <name type="scientific">Muribaculaceae bacterium Z82</name>
    <dbReference type="NCBI Taxonomy" id="2304548"/>
    <lineage>
        <taxon>Bacteria</taxon>
        <taxon>Pseudomonadati</taxon>
        <taxon>Bacteroidota</taxon>
        <taxon>Bacteroidia</taxon>
        <taxon>Bacteroidales</taxon>
        <taxon>Muribaculaceae</taxon>
    </lineage>
</organism>
<keyword evidence="3" id="KW-0378">Hydrolase</keyword>